<dbReference type="AlphaFoldDB" id="A0A2T4YLR6"/>
<name>A0A2T4YLR6_9HYPH</name>
<keyword evidence="2" id="KW-1185">Reference proteome</keyword>
<dbReference type="EMBL" id="PZZL01000034">
    <property type="protein sequence ID" value="PTM44262.1"/>
    <property type="molecule type" value="Genomic_DNA"/>
</dbReference>
<protein>
    <recommendedName>
        <fullName evidence="3">Methyltransferase family protein</fullName>
    </recommendedName>
</protein>
<dbReference type="Proteomes" id="UP000241808">
    <property type="component" value="Unassembled WGS sequence"/>
</dbReference>
<comment type="caution">
    <text evidence="1">The sequence shown here is derived from an EMBL/GenBank/DDBJ whole genome shotgun (WGS) entry which is preliminary data.</text>
</comment>
<evidence type="ECO:0008006" key="3">
    <source>
        <dbReference type="Google" id="ProtNLM"/>
    </source>
</evidence>
<dbReference type="CDD" id="cd02440">
    <property type="entry name" value="AdoMet_MTases"/>
    <property type="match status" value="1"/>
</dbReference>
<organism evidence="1 2">
    <name type="scientific">Phreatobacter oligotrophus</name>
    <dbReference type="NCBI Taxonomy" id="1122261"/>
    <lineage>
        <taxon>Bacteria</taxon>
        <taxon>Pseudomonadati</taxon>
        <taxon>Pseudomonadota</taxon>
        <taxon>Alphaproteobacteria</taxon>
        <taxon>Hyphomicrobiales</taxon>
        <taxon>Phreatobacteraceae</taxon>
        <taxon>Phreatobacter</taxon>
    </lineage>
</organism>
<gene>
    <name evidence="1" type="ORF">C8P69_1344</name>
</gene>
<evidence type="ECO:0000313" key="2">
    <source>
        <dbReference type="Proteomes" id="UP000241808"/>
    </source>
</evidence>
<dbReference type="Gene3D" id="3.40.50.150">
    <property type="entry name" value="Vaccinia Virus protein VP39"/>
    <property type="match status" value="1"/>
</dbReference>
<accession>A0A2T4YLR6</accession>
<dbReference type="OrthoDB" id="5195124at2"/>
<dbReference type="Pfam" id="PF13489">
    <property type="entry name" value="Methyltransf_23"/>
    <property type="match status" value="1"/>
</dbReference>
<dbReference type="SUPFAM" id="SSF53335">
    <property type="entry name" value="S-adenosyl-L-methionine-dependent methyltransferases"/>
    <property type="match status" value="1"/>
</dbReference>
<dbReference type="InterPro" id="IPR029063">
    <property type="entry name" value="SAM-dependent_MTases_sf"/>
</dbReference>
<sequence>MVSNWTSRLVAALRGRVGSAPAPDSKDQKHGLDEYVTTYPGPQNAIDILKGWNQAFPAQYGVSAGSMALYNDPRIHWAIEKAGGVAGKRVLEVGPLEAWHTYMLEQHQPVLLDAVEANKLSFLRCLVVKEIVGLKIARFHLGDAQLWLEQRPERYDVVIASGVLYHMQDPIRFLRAIAARTDSLFLWTHYVDDVAMPPGDPRRGAFISPPEVVLAAGVEVKLYPRTYLGAWQNASFCGGMHDIHRWIEKESLIALLRALGLSEIEVSFDQTDHTYGPACCIFAKRPA</sequence>
<dbReference type="RefSeq" id="WP_108179734.1">
    <property type="nucleotide sequence ID" value="NZ_PZZL01000034.1"/>
</dbReference>
<reference evidence="1 2" key="1">
    <citation type="submission" date="2018-04" db="EMBL/GenBank/DDBJ databases">
        <title>Genomic Encyclopedia of Archaeal and Bacterial Type Strains, Phase II (KMG-II): from individual species to whole genera.</title>
        <authorList>
            <person name="Goeker M."/>
        </authorList>
    </citation>
    <scope>NUCLEOTIDE SEQUENCE [LARGE SCALE GENOMIC DNA]</scope>
    <source>
        <strain evidence="1 2">DSM 25521</strain>
    </source>
</reference>
<proteinExistence type="predicted"/>
<evidence type="ECO:0000313" key="1">
    <source>
        <dbReference type="EMBL" id="PTM44262.1"/>
    </source>
</evidence>